<dbReference type="HOGENOM" id="CLU_461189_0_0_1"/>
<proteinExistence type="predicted"/>
<dbReference type="eggNOG" id="ENOG502R2B2">
    <property type="taxonomic scope" value="Eukaryota"/>
</dbReference>
<dbReference type="InParanoid" id="Q246A1"/>
<feature type="compositionally biased region" description="Polar residues" evidence="5">
    <location>
        <begin position="562"/>
        <end position="573"/>
    </location>
</feature>
<dbReference type="PANTHER" id="PTHR31918:SF1">
    <property type="entry name" value="TRANSMEMBRANE PROTEIN 181"/>
    <property type="match status" value="1"/>
</dbReference>
<feature type="region of interest" description="Disordered" evidence="5">
    <location>
        <begin position="562"/>
        <end position="617"/>
    </location>
</feature>
<evidence type="ECO:0000256" key="3">
    <source>
        <dbReference type="ARBA" id="ARBA00022989"/>
    </source>
</evidence>
<reference evidence="9" key="1">
    <citation type="journal article" date="2006" name="PLoS Biol.">
        <title>Macronuclear genome sequence of the ciliate Tetrahymena thermophila, a model eukaryote.</title>
        <authorList>
            <person name="Eisen J.A."/>
            <person name="Coyne R.S."/>
            <person name="Wu M."/>
            <person name="Wu D."/>
            <person name="Thiagarajan M."/>
            <person name="Wortman J.R."/>
            <person name="Badger J.H."/>
            <person name="Ren Q."/>
            <person name="Amedeo P."/>
            <person name="Jones K.M."/>
            <person name="Tallon L.J."/>
            <person name="Delcher A.L."/>
            <person name="Salzberg S.L."/>
            <person name="Silva J.C."/>
            <person name="Haas B.J."/>
            <person name="Majoros W.H."/>
            <person name="Farzad M."/>
            <person name="Carlton J.M."/>
            <person name="Smith R.K. Jr."/>
            <person name="Garg J."/>
            <person name="Pearlman R.E."/>
            <person name="Karrer K.M."/>
            <person name="Sun L."/>
            <person name="Manning G."/>
            <person name="Elde N.C."/>
            <person name="Turkewitz A.P."/>
            <person name="Asai D.J."/>
            <person name="Wilkes D.E."/>
            <person name="Wang Y."/>
            <person name="Cai H."/>
            <person name="Collins K."/>
            <person name="Stewart B.A."/>
            <person name="Lee S.R."/>
            <person name="Wilamowska K."/>
            <person name="Weinberg Z."/>
            <person name="Ruzzo W.L."/>
            <person name="Wloga D."/>
            <person name="Gaertig J."/>
            <person name="Frankel J."/>
            <person name="Tsao C.-C."/>
            <person name="Gorovsky M.A."/>
            <person name="Keeling P.J."/>
            <person name="Waller R.F."/>
            <person name="Patron N.J."/>
            <person name="Cherry J.M."/>
            <person name="Stover N.A."/>
            <person name="Krieger C.J."/>
            <person name="del Toro C."/>
            <person name="Ryder H.F."/>
            <person name="Williamson S.C."/>
            <person name="Barbeau R.A."/>
            <person name="Hamilton E.P."/>
            <person name="Orias E."/>
        </authorList>
    </citation>
    <scope>NUCLEOTIDE SEQUENCE [LARGE SCALE GENOMIC DNA]</scope>
    <source>
        <strain evidence="9">SB210</strain>
    </source>
</reference>
<feature type="compositionally biased region" description="Basic and acidic residues" evidence="5">
    <location>
        <begin position="583"/>
        <end position="593"/>
    </location>
</feature>
<evidence type="ECO:0000256" key="4">
    <source>
        <dbReference type="ARBA" id="ARBA00023136"/>
    </source>
</evidence>
<dbReference type="GO" id="GO:0016020">
    <property type="term" value="C:membrane"/>
    <property type="evidence" value="ECO:0007669"/>
    <property type="project" value="UniProtKB-SubCell"/>
</dbReference>
<dbReference type="GO" id="GO:0015643">
    <property type="term" value="F:toxic substance binding"/>
    <property type="evidence" value="ECO:0007669"/>
    <property type="project" value="InterPro"/>
</dbReference>
<keyword evidence="9" id="KW-1185">Reference proteome</keyword>
<feature type="transmembrane region" description="Helical" evidence="6">
    <location>
        <begin position="411"/>
        <end position="428"/>
    </location>
</feature>
<dbReference type="EMBL" id="GG662474">
    <property type="protein sequence ID" value="EAS03482.3"/>
    <property type="molecule type" value="Genomic_DNA"/>
</dbReference>
<keyword evidence="4 6" id="KW-0472">Membrane</keyword>
<sequence length="617" mass="72291">MQLVSEIRNNQQDPNIQAEHHVHDSSSLIKINADITENQRTVAIWCSFFIIVGLLYVLTFTVPDTFATIYDNNLIYDCSHLKNNPSFQKDPYLRFICYQFNTQDNRNFGGIVSGMSRMNQFLIVRLVLKKQPYDVQNDIQMYGKFTGHFYELNDDYTIDSRTDTKKGHQFTANCPSGSVFCDEITLIYHSKIDHSNYAFVVHFDSDFQWDLSPQIAFQHEYVNSDYTSFLLALRYTCVIVSIIMTIAYVRKLQRISYFHWVIEQRLIVLLSGLLILFNNPFYATTILIPNMASAFFDVFFLVNFFVCLLVFFLVILDRVINENGQKLSKALDKKKIIFAFVIYIFLLLTYIGFSYNHLDDPYTSFQDSFGGFYDFCKWTGVVILVAYFLYIIYLYYWVFKSYNTLIWRNRLFSLFSMYYIVCCALFAFSGSMDIYGSVGGRALLFITILNLYVYYLHYMYSFSPQGYQEAQQIINLEVGNKPQIYEVLDDSLHGIDIASQQGDHQNIQKQNINNQEQMLAQDIFQQHQQFNTKKNGQEQEMQNYASNKTPEKAHNFEQEFANNSNEHQSQQIKAETGQHKNSKSNEKYHKQNEEGESQAENGDLVLNFDKDEEEEEY</sequence>
<dbReference type="AlphaFoldDB" id="Q246A1"/>
<evidence type="ECO:0000259" key="7">
    <source>
        <dbReference type="Pfam" id="PF06664"/>
    </source>
</evidence>
<keyword evidence="3 6" id="KW-1133">Transmembrane helix</keyword>
<dbReference type="Proteomes" id="UP000009168">
    <property type="component" value="Unassembled WGS sequence"/>
</dbReference>
<protein>
    <submittedName>
        <fullName evidence="8">Wnt secretion Wnt-binding factor</fullName>
    </submittedName>
</protein>
<feature type="transmembrane region" description="Helical" evidence="6">
    <location>
        <begin position="434"/>
        <end position="455"/>
    </location>
</feature>
<dbReference type="RefSeq" id="XP_001023727.3">
    <property type="nucleotide sequence ID" value="XM_001023727.3"/>
</dbReference>
<evidence type="ECO:0000256" key="1">
    <source>
        <dbReference type="ARBA" id="ARBA00004141"/>
    </source>
</evidence>
<organism evidence="8 9">
    <name type="scientific">Tetrahymena thermophila (strain SB210)</name>
    <dbReference type="NCBI Taxonomy" id="312017"/>
    <lineage>
        <taxon>Eukaryota</taxon>
        <taxon>Sar</taxon>
        <taxon>Alveolata</taxon>
        <taxon>Ciliophora</taxon>
        <taxon>Intramacronucleata</taxon>
        <taxon>Oligohymenophorea</taxon>
        <taxon>Hymenostomatida</taxon>
        <taxon>Tetrahymenina</taxon>
        <taxon>Tetrahymenidae</taxon>
        <taxon>Tetrahymena</taxon>
    </lineage>
</organism>
<evidence type="ECO:0000256" key="5">
    <source>
        <dbReference type="SAM" id="MobiDB-lite"/>
    </source>
</evidence>
<name>Q246A1_TETTS</name>
<evidence type="ECO:0000256" key="6">
    <source>
        <dbReference type="SAM" id="Phobius"/>
    </source>
</evidence>
<dbReference type="KEGG" id="tet:TTHERM_00243980"/>
<feature type="transmembrane region" description="Helical" evidence="6">
    <location>
        <begin position="378"/>
        <end position="399"/>
    </location>
</feature>
<dbReference type="STRING" id="312017.Q246A1"/>
<evidence type="ECO:0000313" key="9">
    <source>
        <dbReference type="Proteomes" id="UP000009168"/>
    </source>
</evidence>
<feature type="transmembrane region" description="Helical" evidence="6">
    <location>
        <begin position="42"/>
        <end position="62"/>
    </location>
</feature>
<keyword evidence="2 6" id="KW-0812">Transmembrane</keyword>
<feature type="transmembrane region" description="Helical" evidence="6">
    <location>
        <begin position="266"/>
        <end position="288"/>
    </location>
</feature>
<dbReference type="PANTHER" id="PTHR31918">
    <property type="entry name" value="TRANSMEMBRANE PROTEIN 181"/>
    <property type="match status" value="1"/>
</dbReference>
<feature type="domain" description="Wntless-like transmembrane" evidence="7">
    <location>
        <begin position="223"/>
        <end position="463"/>
    </location>
</feature>
<comment type="subcellular location">
    <subcellularLocation>
        <location evidence="1">Membrane</location>
        <topology evidence="1">Multi-pass membrane protein</topology>
    </subcellularLocation>
</comment>
<feature type="transmembrane region" description="Helical" evidence="6">
    <location>
        <begin position="336"/>
        <end position="358"/>
    </location>
</feature>
<dbReference type="GeneID" id="7828637"/>
<dbReference type="InterPro" id="IPR047843">
    <property type="entry name" value="WLS-like_TM"/>
</dbReference>
<feature type="transmembrane region" description="Helical" evidence="6">
    <location>
        <begin position="226"/>
        <end position="246"/>
    </location>
</feature>
<evidence type="ECO:0000256" key="2">
    <source>
        <dbReference type="ARBA" id="ARBA00022692"/>
    </source>
</evidence>
<feature type="transmembrane region" description="Helical" evidence="6">
    <location>
        <begin position="294"/>
        <end position="316"/>
    </location>
</feature>
<gene>
    <name evidence="8" type="ORF">TTHERM_00243980</name>
</gene>
<dbReference type="OrthoDB" id="302286at2759"/>
<dbReference type="Pfam" id="PF06664">
    <property type="entry name" value="WLS-like_TM"/>
    <property type="match status" value="1"/>
</dbReference>
<dbReference type="InterPro" id="IPR040416">
    <property type="entry name" value="TMEM181"/>
</dbReference>
<accession>Q246A1</accession>
<evidence type="ECO:0000313" key="8">
    <source>
        <dbReference type="EMBL" id="EAS03482.3"/>
    </source>
</evidence>